<reference evidence="1 2" key="1">
    <citation type="journal article" date="2004" name="Proc. Natl. Acad. Sci. U.S.A.">
        <title>Genome sequence of Picrophilus torridus and its implications for life around pH 0.</title>
        <authorList>
            <person name="Futterer O."/>
            <person name="Angelov A."/>
            <person name="Liesegang H."/>
            <person name="Gottschalk G."/>
            <person name="Schleper C."/>
            <person name="Schepers B."/>
            <person name="Dock C."/>
            <person name="Antranikian G."/>
            <person name="Liebl W."/>
        </authorList>
    </citation>
    <scope>NUCLEOTIDE SEQUENCE [LARGE SCALE GENOMIC DNA]</scope>
    <source>
        <strain evidence="2">ATCC 700027 / DSM 9790 / JCM 10055 / NBRC 100828</strain>
    </source>
</reference>
<dbReference type="PANTHER" id="PTHR38433">
    <property type="match status" value="1"/>
</dbReference>
<protein>
    <recommendedName>
        <fullName evidence="3">DUF1641 domain-containing protein</fullName>
    </recommendedName>
</protein>
<gene>
    <name evidence="1" type="ordered locus">PTO0538</name>
</gene>
<dbReference type="Pfam" id="PF07849">
    <property type="entry name" value="DUF1641"/>
    <property type="match status" value="1"/>
</dbReference>
<evidence type="ECO:0000313" key="2">
    <source>
        <dbReference type="Proteomes" id="UP000000438"/>
    </source>
</evidence>
<dbReference type="STRING" id="263820.PTO0538"/>
<sequence length="217" mass="23898">MMTEDEAIEKLLTPDTMNSINRLMEVVKKLDKMGFLDVISGILDDEETLKMIMGILTSDQVLMLFTKKDSLLSMLSIISEKKNVNALSNLLEMLGTLQNKGMLDPVMGILNDDEALGTIMGLLSNDFTMNFLMNYKTILNALGTLDLSVAPHYVNFIKAIENAIKTETVTPVGGMMGTLHAMKDEDTQRGLGIVFSILKSLGKTCFSDFNCNAGNKK</sequence>
<evidence type="ECO:0008006" key="3">
    <source>
        <dbReference type="Google" id="ProtNLM"/>
    </source>
</evidence>
<name>Q6L1M9_PICTO</name>
<dbReference type="OrthoDB" id="56850at2157"/>
<dbReference type="HOGENOM" id="CLU_1253639_0_0_2"/>
<evidence type="ECO:0000313" key="1">
    <source>
        <dbReference type="EMBL" id="AAT43123.1"/>
    </source>
</evidence>
<dbReference type="RefSeq" id="WP_011177339.1">
    <property type="nucleotide sequence ID" value="NC_005877.1"/>
</dbReference>
<dbReference type="InterPro" id="IPR012440">
    <property type="entry name" value="DUF1641"/>
</dbReference>
<proteinExistence type="predicted"/>
<dbReference type="GeneID" id="2845426"/>
<dbReference type="PANTHER" id="PTHR38433:SF1">
    <property type="entry name" value="DUF1641 DOMAIN-CONTAINING PROTEIN"/>
    <property type="match status" value="1"/>
</dbReference>
<dbReference type="AlphaFoldDB" id="Q6L1M9"/>
<accession>Q6L1M9</accession>
<dbReference type="KEGG" id="pto:PTO0538"/>
<dbReference type="PaxDb" id="263820-PTO0538"/>
<dbReference type="EMBL" id="AE017261">
    <property type="protein sequence ID" value="AAT43123.1"/>
    <property type="molecule type" value="Genomic_DNA"/>
</dbReference>
<dbReference type="Proteomes" id="UP000000438">
    <property type="component" value="Chromosome"/>
</dbReference>
<organism evidence="1 2">
    <name type="scientific">Picrophilus torridus (strain ATCC 700027 / DSM 9790 / JCM 10055 / NBRC 100828 / KAW 2/3)</name>
    <dbReference type="NCBI Taxonomy" id="1122961"/>
    <lineage>
        <taxon>Archaea</taxon>
        <taxon>Methanobacteriati</taxon>
        <taxon>Thermoplasmatota</taxon>
        <taxon>Thermoplasmata</taxon>
        <taxon>Thermoplasmatales</taxon>
        <taxon>Picrophilaceae</taxon>
        <taxon>Picrophilus</taxon>
    </lineage>
</organism>
<dbReference type="eggNOG" id="arCOG02115">
    <property type="taxonomic scope" value="Archaea"/>
</dbReference>
<dbReference type="InParanoid" id="Q6L1M9"/>